<dbReference type="Proteomes" id="UP000014148">
    <property type="component" value="Unassembled WGS sequence"/>
</dbReference>
<dbReference type="SUPFAM" id="SSF46689">
    <property type="entry name" value="Homeodomain-like"/>
    <property type="match status" value="1"/>
</dbReference>
<dbReference type="GO" id="GO:0003677">
    <property type="term" value="F:DNA binding"/>
    <property type="evidence" value="ECO:0007669"/>
    <property type="project" value="UniProtKB-UniRule"/>
</dbReference>
<dbReference type="PROSITE" id="PS50977">
    <property type="entry name" value="HTH_TETR_2"/>
    <property type="match status" value="1"/>
</dbReference>
<sequence>MPKIVTEEEKRRLKEAMHHETVQLIKTKGMKKITVEDIIHAVGIAKGTFYNHYPSKEDLLFDVIQKSEEKLFQKFLTIDFQTGDFHANVRKSLREIYLAEDSIVLYLQPDDITSLLNKLPMKIKTMLEEKQAKNFQRIAEIFAIDQQDVQTFGVVSYLMDCLHFTATNVDYGVEARQMSLEILIDTLADFLTKKKEREGAYYENSNN</sequence>
<dbReference type="OrthoDB" id="9812993at2"/>
<dbReference type="InterPro" id="IPR050624">
    <property type="entry name" value="HTH-type_Tx_Regulator"/>
</dbReference>
<evidence type="ECO:0000256" key="1">
    <source>
        <dbReference type="ARBA" id="ARBA00023125"/>
    </source>
</evidence>
<dbReference type="Proteomes" id="UP000013783">
    <property type="component" value="Unassembled WGS sequence"/>
</dbReference>
<organism evidence="4 6">
    <name type="scientific">Enterococcus malodoratus ATCC 43197</name>
    <dbReference type="NCBI Taxonomy" id="1158601"/>
    <lineage>
        <taxon>Bacteria</taxon>
        <taxon>Bacillati</taxon>
        <taxon>Bacillota</taxon>
        <taxon>Bacilli</taxon>
        <taxon>Lactobacillales</taxon>
        <taxon>Enterococcaceae</taxon>
        <taxon>Enterococcus</taxon>
    </lineage>
</organism>
<evidence type="ECO:0000313" key="7">
    <source>
        <dbReference type="Proteomes" id="UP000014148"/>
    </source>
</evidence>
<dbReference type="Pfam" id="PF00440">
    <property type="entry name" value="TetR_N"/>
    <property type="match status" value="1"/>
</dbReference>
<dbReference type="RefSeq" id="WP_010742323.1">
    <property type="nucleotide sequence ID" value="NZ_KB946251.1"/>
</dbReference>
<evidence type="ECO:0000259" key="3">
    <source>
        <dbReference type="PROSITE" id="PS50977"/>
    </source>
</evidence>
<dbReference type="InterPro" id="IPR001647">
    <property type="entry name" value="HTH_TetR"/>
</dbReference>
<accession>R2QQC6</accession>
<feature type="domain" description="HTH tetR-type" evidence="3">
    <location>
        <begin position="11"/>
        <end position="71"/>
    </location>
</feature>
<dbReference type="InterPro" id="IPR009057">
    <property type="entry name" value="Homeodomain-like_sf"/>
</dbReference>
<keyword evidence="7" id="KW-1185">Reference proteome</keyword>
<dbReference type="PATRIC" id="fig|1158601.3.peg.3505"/>
<dbReference type="PANTHER" id="PTHR43479">
    <property type="entry name" value="ACREF/ENVCD OPERON REPRESSOR-RELATED"/>
    <property type="match status" value="1"/>
</dbReference>
<comment type="caution">
    <text evidence="4">The sequence shown here is derived from an EMBL/GenBank/DDBJ whole genome shotgun (WGS) entry which is preliminary data.</text>
</comment>
<proteinExistence type="predicted"/>
<reference evidence="5 7" key="2">
    <citation type="submission" date="2013-03" db="EMBL/GenBank/DDBJ databases">
        <title>The Genome Sequence of Enterococcus malodoratus ATCC_43197 (PacBio/Illumina hybrid assembly).</title>
        <authorList>
            <consortium name="The Broad Institute Genomics Platform"/>
            <consortium name="The Broad Institute Genome Sequencing Center for Infectious Disease"/>
            <person name="Earl A."/>
            <person name="Russ C."/>
            <person name="Gilmore M."/>
            <person name="Surin D."/>
            <person name="Walker B."/>
            <person name="Young S."/>
            <person name="Zeng Q."/>
            <person name="Gargeya S."/>
            <person name="Fitzgerald M."/>
            <person name="Haas B."/>
            <person name="Abouelleil A."/>
            <person name="Allen A.W."/>
            <person name="Alvarado L."/>
            <person name="Arachchi H.M."/>
            <person name="Berlin A.M."/>
            <person name="Chapman S.B."/>
            <person name="Gainer-Dewar J."/>
            <person name="Goldberg J."/>
            <person name="Griggs A."/>
            <person name="Gujja S."/>
            <person name="Hansen M."/>
            <person name="Howarth C."/>
            <person name="Imamovic A."/>
            <person name="Ireland A."/>
            <person name="Larimer J."/>
            <person name="McCowan C."/>
            <person name="Murphy C."/>
            <person name="Pearson M."/>
            <person name="Poon T.W."/>
            <person name="Priest M."/>
            <person name="Roberts A."/>
            <person name="Saif S."/>
            <person name="Shea T."/>
            <person name="Sisk P."/>
            <person name="Sykes S."/>
            <person name="Wortman J."/>
            <person name="Nusbaum C."/>
            <person name="Birren B."/>
        </authorList>
    </citation>
    <scope>NUCLEOTIDE SEQUENCE [LARGE SCALE GENOMIC DNA]</scope>
    <source>
        <strain evidence="5 7">ATCC 43197</strain>
    </source>
</reference>
<dbReference type="eggNOG" id="COG1309">
    <property type="taxonomic scope" value="Bacteria"/>
</dbReference>
<keyword evidence="1 2" id="KW-0238">DNA-binding</keyword>
<dbReference type="Gene3D" id="1.10.357.10">
    <property type="entry name" value="Tetracycline Repressor, domain 2"/>
    <property type="match status" value="1"/>
</dbReference>
<evidence type="ECO:0000313" key="6">
    <source>
        <dbReference type="Proteomes" id="UP000013783"/>
    </source>
</evidence>
<evidence type="ECO:0000313" key="4">
    <source>
        <dbReference type="EMBL" id="EOH73855.1"/>
    </source>
</evidence>
<dbReference type="PANTHER" id="PTHR43479:SF11">
    <property type="entry name" value="ACREF_ENVCD OPERON REPRESSOR-RELATED"/>
    <property type="match status" value="1"/>
</dbReference>
<gene>
    <name evidence="5" type="ORF">I585_02714</name>
    <name evidence="4" type="ORF">UAI_03531</name>
</gene>
<evidence type="ECO:0000313" key="5">
    <source>
        <dbReference type="EMBL" id="EOT67193.1"/>
    </source>
</evidence>
<evidence type="ECO:0000256" key="2">
    <source>
        <dbReference type="PROSITE-ProRule" id="PRU00335"/>
    </source>
</evidence>
<name>R2QQC6_9ENTE</name>
<feature type="DNA-binding region" description="H-T-H motif" evidence="2">
    <location>
        <begin position="34"/>
        <end position="53"/>
    </location>
</feature>
<dbReference type="EMBL" id="AJAK01000023">
    <property type="protein sequence ID" value="EOH73855.1"/>
    <property type="molecule type" value="Genomic_DNA"/>
</dbReference>
<protein>
    <recommendedName>
        <fullName evidence="3">HTH tetR-type domain-containing protein</fullName>
    </recommendedName>
</protein>
<reference evidence="4 6" key="1">
    <citation type="submission" date="2013-02" db="EMBL/GenBank/DDBJ databases">
        <title>The Genome Sequence of Enterococcus malodoratus ATCC_43197.</title>
        <authorList>
            <consortium name="The Broad Institute Genome Sequencing Platform"/>
            <consortium name="The Broad Institute Genome Sequencing Center for Infectious Disease"/>
            <person name="Earl A.M."/>
            <person name="Gilmore M.S."/>
            <person name="Lebreton F."/>
            <person name="Walker B."/>
            <person name="Young S.K."/>
            <person name="Zeng Q."/>
            <person name="Gargeya S."/>
            <person name="Fitzgerald M."/>
            <person name="Haas B."/>
            <person name="Abouelleil A."/>
            <person name="Alvarado L."/>
            <person name="Arachchi H.M."/>
            <person name="Berlin A.M."/>
            <person name="Chapman S.B."/>
            <person name="Dewar J."/>
            <person name="Goldberg J."/>
            <person name="Griggs A."/>
            <person name="Gujja S."/>
            <person name="Hansen M."/>
            <person name="Howarth C."/>
            <person name="Imamovic A."/>
            <person name="Larimer J."/>
            <person name="McCowan C."/>
            <person name="Murphy C."/>
            <person name="Neiman D."/>
            <person name="Pearson M."/>
            <person name="Priest M."/>
            <person name="Roberts A."/>
            <person name="Saif S."/>
            <person name="Shea T."/>
            <person name="Sisk P."/>
            <person name="Sykes S."/>
            <person name="Wortman J."/>
            <person name="Nusbaum C."/>
            <person name="Birren B."/>
        </authorList>
    </citation>
    <scope>NUCLEOTIDE SEQUENCE [LARGE SCALE GENOMIC DNA]</scope>
    <source>
        <strain evidence="4 6">ATCC 43197</strain>
    </source>
</reference>
<dbReference type="EMBL" id="ASWA01000003">
    <property type="protein sequence ID" value="EOT67193.1"/>
    <property type="molecule type" value="Genomic_DNA"/>
</dbReference>
<dbReference type="STRING" id="71451.RV07_GL002678"/>
<dbReference type="AlphaFoldDB" id="R2QQC6"/>